<evidence type="ECO:0000313" key="3">
    <source>
        <dbReference type="Proteomes" id="UP000324222"/>
    </source>
</evidence>
<keyword evidence="3" id="KW-1185">Reference proteome</keyword>
<comment type="caution">
    <text evidence="2">The sequence shown here is derived from an EMBL/GenBank/DDBJ whole genome shotgun (WGS) entry which is preliminary data.</text>
</comment>
<protein>
    <submittedName>
        <fullName evidence="2">Uncharacterized protein</fullName>
    </submittedName>
</protein>
<dbReference type="Proteomes" id="UP000324222">
    <property type="component" value="Unassembled WGS sequence"/>
</dbReference>
<dbReference type="AlphaFoldDB" id="A0A5B7JB35"/>
<evidence type="ECO:0000313" key="2">
    <source>
        <dbReference type="EMBL" id="MPC91256.1"/>
    </source>
</evidence>
<feature type="region of interest" description="Disordered" evidence="1">
    <location>
        <begin position="37"/>
        <end position="57"/>
    </location>
</feature>
<proteinExistence type="predicted"/>
<reference evidence="2 3" key="1">
    <citation type="submission" date="2019-05" db="EMBL/GenBank/DDBJ databases">
        <title>Another draft genome of Portunus trituberculatus and its Hox gene families provides insights of decapod evolution.</title>
        <authorList>
            <person name="Jeong J.-H."/>
            <person name="Song I."/>
            <person name="Kim S."/>
            <person name="Choi T."/>
            <person name="Kim D."/>
            <person name="Ryu S."/>
            <person name="Kim W."/>
        </authorList>
    </citation>
    <scope>NUCLEOTIDE SEQUENCE [LARGE SCALE GENOMIC DNA]</scope>
    <source>
        <tissue evidence="2">Muscle</tissue>
    </source>
</reference>
<gene>
    <name evidence="2" type="ORF">E2C01_086280</name>
</gene>
<organism evidence="2 3">
    <name type="scientific">Portunus trituberculatus</name>
    <name type="common">Swimming crab</name>
    <name type="synonym">Neptunus trituberculatus</name>
    <dbReference type="NCBI Taxonomy" id="210409"/>
    <lineage>
        <taxon>Eukaryota</taxon>
        <taxon>Metazoa</taxon>
        <taxon>Ecdysozoa</taxon>
        <taxon>Arthropoda</taxon>
        <taxon>Crustacea</taxon>
        <taxon>Multicrustacea</taxon>
        <taxon>Malacostraca</taxon>
        <taxon>Eumalacostraca</taxon>
        <taxon>Eucarida</taxon>
        <taxon>Decapoda</taxon>
        <taxon>Pleocyemata</taxon>
        <taxon>Brachyura</taxon>
        <taxon>Eubrachyura</taxon>
        <taxon>Portunoidea</taxon>
        <taxon>Portunidae</taxon>
        <taxon>Portuninae</taxon>
        <taxon>Portunus</taxon>
    </lineage>
</organism>
<evidence type="ECO:0000256" key="1">
    <source>
        <dbReference type="SAM" id="MobiDB-lite"/>
    </source>
</evidence>
<accession>A0A5B7JB35</accession>
<name>A0A5B7JB35_PORTR</name>
<dbReference type="EMBL" id="VSRR010087132">
    <property type="protein sequence ID" value="MPC91256.1"/>
    <property type="molecule type" value="Genomic_DNA"/>
</dbReference>
<sequence length="57" mass="6442">MGNNNAVTRSRSHERNYNRVGLLAVKYCRRVSIKRTKQRTAGIDPAHNAQSCQDCVP</sequence>
<feature type="compositionally biased region" description="Polar residues" evidence="1">
    <location>
        <begin position="48"/>
        <end position="57"/>
    </location>
</feature>